<evidence type="ECO:0000256" key="11">
    <source>
        <dbReference type="SAM" id="Phobius"/>
    </source>
</evidence>
<dbReference type="STRING" id="269621.A0A238FHF4"/>
<name>A0A238FHF4_9BASI</name>
<evidence type="ECO:0000256" key="1">
    <source>
        <dbReference type="ARBA" id="ARBA00004606"/>
    </source>
</evidence>
<dbReference type="OrthoDB" id="430354at2759"/>
<keyword evidence="13" id="KW-1185">Reference proteome</keyword>
<dbReference type="GO" id="GO:0016020">
    <property type="term" value="C:membrane"/>
    <property type="evidence" value="ECO:0007669"/>
    <property type="project" value="UniProtKB-SubCell"/>
</dbReference>
<dbReference type="Proteomes" id="UP000198372">
    <property type="component" value="Unassembled WGS sequence"/>
</dbReference>
<dbReference type="GO" id="GO:0000033">
    <property type="term" value="F:alpha-1,3-mannosyltransferase activity"/>
    <property type="evidence" value="ECO:0007669"/>
    <property type="project" value="TreeGrafter"/>
</dbReference>
<keyword evidence="7 11" id="KW-1133">Transmembrane helix</keyword>
<evidence type="ECO:0000256" key="4">
    <source>
        <dbReference type="ARBA" id="ARBA00022679"/>
    </source>
</evidence>
<keyword evidence="4" id="KW-0808">Transferase</keyword>
<proteinExistence type="inferred from homology"/>
<dbReference type="InterPro" id="IPR022751">
    <property type="entry name" value="Alpha_mannosyltransferase"/>
</dbReference>
<dbReference type="PANTHER" id="PTHR31392:SF1">
    <property type="entry name" value="ALPHA-1,3-MANNOSYLTRANSFERASE MNN1-RELATED"/>
    <property type="match status" value="1"/>
</dbReference>
<comment type="subcellular location">
    <subcellularLocation>
        <location evidence="1">Membrane</location>
        <topology evidence="1">Single-pass type II membrane protein</topology>
    </subcellularLocation>
</comment>
<keyword evidence="8 11" id="KW-0472">Membrane</keyword>
<reference evidence="13" key="1">
    <citation type="submission" date="2016-09" db="EMBL/GenBank/DDBJ databases">
        <authorList>
            <person name="Jeantristanb JTB J.-T."/>
            <person name="Ricardo R."/>
        </authorList>
    </citation>
    <scope>NUCLEOTIDE SEQUENCE [LARGE SCALE GENOMIC DNA]</scope>
</reference>
<protein>
    <submittedName>
        <fullName evidence="12">BQ2448_3350 protein</fullName>
    </submittedName>
</protein>
<evidence type="ECO:0000256" key="8">
    <source>
        <dbReference type="ARBA" id="ARBA00023136"/>
    </source>
</evidence>
<keyword evidence="5 11" id="KW-0812">Transmembrane</keyword>
<comment type="similarity">
    <text evidence="2">Belongs to the MNN1/MNT family.</text>
</comment>
<evidence type="ECO:0000256" key="9">
    <source>
        <dbReference type="ARBA" id="ARBA00023180"/>
    </source>
</evidence>
<sequence length="541" mass="61908">MTDKLPLTTHDTTAVRVPLSTPTPTGPSRHNRSRQLRYLFILVIIVLTLYHLSSHFAHHVKRVYDELRAVRESSFAKGPSLEELNRQHQTLLDRHHNSMNLVDSIEPEMISLYADQVKVVLDLDRFTRTATSPELPRDEVNKIIDSVADLRDSLFAKLFPYVAPGGGGSRSFDQLIDTFTRPKGIVIPCSDRYFRYALHLITTLRTVHWTTLPILIVHAGPTDLSPESCNTLKSVSPNVDVLDLLFFFSEALVGLLNGGWAIKPFALLASPFRETILVDADVVFMQDPAVLLQDPGYQETGTLFFRDREIFPADNAVHKWFEEVMQNRVPSAMLKKSRWWKDWASREEQESGVVVVDKGRREVVLGMVFVGWFNTKKVRDEVTYKRTFGDKESYWIAFELAGIPCDHLKYYFDPPFASTIGHLTYFKGSDGVSVPQMCSEHHLHLDRKRRPLWWNGSLFEDKRSPTSDYFLSTHYSHGTADWATESEPWCMRSIKELDVIQLEEVKTIMGVGFDEVYSRVLGTAVQVDLRMKRCRSTGCGY</sequence>
<evidence type="ECO:0000256" key="3">
    <source>
        <dbReference type="ARBA" id="ARBA00022676"/>
    </source>
</evidence>
<dbReference type="InterPro" id="IPR029044">
    <property type="entry name" value="Nucleotide-diphossugar_trans"/>
</dbReference>
<evidence type="ECO:0000313" key="12">
    <source>
        <dbReference type="EMBL" id="SCV70588.1"/>
    </source>
</evidence>
<evidence type="ECO:0000256" key="5">
    <source>
        <dbReference type="ARBA" id="ARBA00022692"/>
    </source>
</evidence>
<dbReference type="GO" id="GO:0005794">
    <property type="term" value="C:Golgi apparatus"/>
    <property type="evidence" value="ECO:0007669"/>
    <property type="project" value="TreeGrafter"/>
</dbReference>
<dbReference type="SUPFAM" id="SSF53448">
    <property type="entry name" value="Nucleotide-diphospho-sugar transferases"/>
    <property type="match status" value="1"/>
</dbReference>
<dbReference type="AlphaFoldDB" id="A0A238FHF4"/>
<dbReference type="GO" id="GO:0006493">
    <property type="term" value="P:protein O-linked glycosylation"/>
    <property type="evidence" value="ECO:0007669"/>
    <property type="project" value="TreeGrafter"/>
</dbReference>
<evidence type="ECO:0000256" key="2">
    <source>
        <dbReference type="ARBA" id="ARBA00009105"/>
    </source>
</evidence>
<keyword evidence="9" id="KW-0325">Glycoprotein</keyword>
<evidence type="ECO:0000256" key="10">
    <source>
        <dbReference type="SAM" id="MobiDB-lite"/>
    </source>
</evidence>
<feature type="transmembrane region" description="Helical" evidence="11">
    <location>
        <begin position="36"/>
        <end position="53"/>
    </location>
</feature>
<evidence type="ECO:0000256" key="7">
    <source>
        <dbReference type="ARBA" id="ARBA00022989"/>
    </source>
</evidence>
<accession>A0A238FHF4</accession>
<evidence type="ECO:0000256" key="6">
    <source>
        <dbReference type="ARBA" id="ARBA00022968"/>
    </source>
</evidence>
<dbReference type="Pfam" id="PF11051">
    <property type="entry name" value="Mannosyl_trans3"/>
    <property type="match status" value="1"/>
</dbReference>
<dbReference type="PANTHER" id="PTHR31392">
    <property type="entry name" value="ALPHA-1,3-MANNOSYLTRANSFERASE MNN1-RELATED"/>
    <property type="match status" value="1"/>
</dbReference>
<evidence type="ECO:0000313" key="13">
    <source>
        <dbReference type="Proteomes" id="UP000198372"/>
    </source>
</evidence>
<organism evidence="12 13">
    <name type="scientific">Microbotryum intermedium</name>
    <dbReference type="NCBI Taxonomy" id="269621"/>
    <lineage>
        <taxon>Eukaryota</taxon>
        <taxon>Fungi</taxon>
        <taxon>Dikarya</taxon>
        <taxon>Basidiomycota</taxon>
        <taxon>Pucciniomycotina</taxon>
        <taxon>Microbotryomycetes</taxon>
        <taxon>Microbotryales</taxon>
        <taxon>Microbotryaceae</taxon>
        <taxon>Microbotryum</taxon>
    </lineage>
</organism>
<gene>
    <name evidence="12" type="ORF">BQ2448_3350</name>
</gene>
<dbReference type="EMBL" id="FMSP01000006">
    <property type="protein sequence ID" value="SCV70588.1"/>
    <property type="molecule type" value="Genomic_DNA"/>
</dbReference>
<feature type="region of interest" description="Disordered" evidence="10">
    <location>
        <begin position="1"/>
        <end position="31"/>
    </location>
</feature>
<keyword evidence="6" id="KW-0735">Signal-anchor</keyword>
<keyword evidence="3" id="KW-0328">Glycosyltransferase</keyword>